<proteinExistence type="predicted"/>
<dbReference type="AlphaFoldDB" id="A0A7J6KKD4"/>
<evidence type="ECO:0000313" key="1">
    <source>
        <dbReference type="EMBL" id="KAF4647527.1"/>
    </source>
</evidence>
<sequence length="148" mass="16759">MERLNGRHKARCLNVFPALRQHCSMPFVIVYSREKFPNEVRRQEDFPVPDGKLLEPITKITNLSAERRSTWSLNGDQSGRVSGSRGSVFVDESKDLPRQRLRQSGWNISEIFGSGHVSHGQRDMVVTADVVNQLDSALNSMAEQAMDF</sequence>
<gene>
    <name evidence="1" type="ORF">FOL46_004128</name>
</gene>
<dbReference type="Proteomes" id="UP000572268">
    <property type="component" value="Unassembled WGS sequence"/>
</dbReference>
<protein>
    <submittedName>
        <fullName evidence="1">Uncharacterized protein</fullName>
    </submittedName>
</protein>
<organism evidence="1 2">
    <name type="scientific">Perkinsus olseni</name>
    <name type="common">Perkinsus atlanticus</name>
    <dbReference type="NCBI Taxonomy" id="32597"/>
    <lineage>
        <taxon>Eukaryota</taxon>
        <taxon>Sar</taxon>
        <taxon>Alveolata</taxon>
        <taxon>Perkinsozoa</taxon>
        <taxon>Perkinsea</taxon>
        <taxon>Perkinsida</taxon>
        <taxon>Perkinsidae</taxon>
        <taxon>Perkinsus</taxon>
    </lineage>
</organism>
<feature type="non-terminal residue" evidence="1">
    <location>
        <position position="148"/>
    </location>
</feature>
<comment type="caution">
    <text evidence="1">The sequence shown here is derived from an EMBL/GenBank/DDBJ whole genome shotgun (WGS) entry which is preliminary data.</text>
</comment>
<dbReference type="EMBL" id="JABANN010002541">
    <property type="protein sequence ID" value="KAF4647527.1"/>
    <property type="molecule type" value="Genomic_DNA"/>
</dbReference>
<name>A0A7J6KKD4_PEROL</name>
<accession>A0A7J6KKD4</accession>
<reference evidence="1 2" key="1">
    <citation type="submission" date="2020-04" db="EMBL/GenBank/DDBJ databases">
        <title>Perkinsus olseni comparative genomics.</title>
        <authorList>
            <person name="Bogema D.R."/>
        </authorList>
    </citation>
    <scope>NUCLEOTIDE SEQUENCE [LARGE SCALE GENOMIC DNA]</scope>
    <source>
        <strain evidence="1">ATCC PRA-31</strain>
    </source>
</reference>
<evidence type="ECO:0000313" key="2">
    <source>
        <dbReference type="Proteomes" id="UP000572268"/>
    </source>
</evidence>